<evidence type="ECO:0000313" key="2">
    <source>
        <dbReference type="Proteomes" id="UP000887458"/>
    </source>
</evidence>
<organism evidence="1 2">
    <name type="scientific">Dermatophagoides pteronyssinus</name>
    <name type="common">European house dust mite</name>
    <dbReference type="NCBI Taxonomy" id="6956"/>
    <lineage>
        <taxon>Eukaryota</taxon>
        <taxon>Metazoa</taxon>
        <taxon>Ecdysozoa</taxon>
        <taxon>Arthropoda</taxon>
        <taxon>Chelicerata</taxon>
        <taxon>Arachnida</taxon>
        <taxon>Acari</taxon>
        <taxon>Acariformes</taxon>
        <taxon>Sarcoptiformes</taxon>
        <taxon>Astigmata</taxon>
        <taxon>Psoroptidia</taxon>
        <taxon>Analgoidea</taxon>
        <taxon>Pyroglyphidae</taxon>
        <taxon>Dermatophagoidinae</taxon>
        <taxon>Dermatophagoides</taxon>
    </lineage>
</organism>
<name>A0ABQ8J9D8_DERPT</name>
<protein>
    <submittedName>
        <fullName evidence="1">Uncharacterized protein</fullName>
    </submittedName>
</protein>
<proteinExistence type="predicted"/>
<evidence type="ECO:0000313" key="1">
    <source>
        <dbReference type="EMBL" id="KAH9419055.1"/>
    </source>
</evidence>
<accession>A0ABQ8J9D8</accession>
<sequence length="71" mass="8028">MLSQNCTVSNTHSILRSVLVVFAKDSCTKYNGHSVHAFRGSYPPLGTRCFKVDIVDRESEIGKRTKEQRDI</sequence>
<dbReference type="EMBL" id="NJHN03000061">
    <property type="protein sequence ID" value="KAH9419055.1"/>
    <property type="molecule type" value="Genomic_DNA"/>
</dbReference>
<gene>
    <name evidence="1" type="ORF">DERP_011150</name>
</gene>
<dbReference type="Proteomes" id="UP000887458">
    <property type="component" value="Unassembled WGS sequence"/>
</dbReference>
<reference evidence="1 2" key="1">
    <citation type="journal article" date="2018" name="J. Allergy Clin. Immunol.">
        <title>High-quality assembly of Dermatophagoides pteronyssinus genome and transcriptome reveals a wide range of novel allergens.</title>
        <authorList>
            <person name="Liu X.Y."/>
            <person name="Yang K.Y."/>
            <person name="Wang M.Q."/>
            <person name="Kwok J.S."/>
            <person name="Zeng X."/>
            <person name="Yang Z."/>
            <person name="Xiao X.J."/>
            <person name="Lau C.P."/>
            <person name="Li Y."/>
            <person name="Huang Z.M."/>
            <person name="Ba J.G."/>
            <person name="Yim A.K."/>
            <person name="Ouyang C.Y."/>
            <person name="Ngai S.M."/>
            <person name="Chan T.F."/>
            <person name="Leung E.L."/>
            <person name="Liu L."/>
            <person name="Liu Z.G."/>
            <person name="Tsui S.K."/>
        </authorList>
    </citation>
    <scope>NUCLEOTIDE SEQUENCE [LARGE SCALE GENOMIC DNA]</scope>
    <source>
        <strain evidence="1">Derp</strain>
    </source>
</reference>
<keyword evidence="2" id="KW-1185">Reference proteome</keyword>
<reference evidence="1 2" key="2">
    <citation type="journal article" date="2022" name="Mol. Biol. Evol.">
        <title>Comparative Genomics Reveals Insights into the Divergent Evolution of Astigmatic Mites and Household Pest Adaptations.</title>
        <authorList>
            <person name="Xiong Q."/>
            <person name="Wan A.T."/>
            <person name="Liu X."/>
            <person name="Fung C.S."/>
            <person name="Xiao X."/>
            <person name="Malainual N."/>
            <person name="Hou J."/>
            <person name="Wang L."/>
            <person name="Wang M."/>
            <person name="Yang K.Y."/>
            <person name="Cui Y."/>
            <person name="Leung E.L."/>
            <person name="Nong W."/>
            <person name="Shin S.K."/>
            <person name="Au S.W."/>
            <person name="Jeong K.Y."/>
            <person name="Chew F.T."/>
            <person name="Hui J.H."/>
            <person name="Leung T.F."/>
            <person name="Tungtrongchitr A."/>
            <person name="Zhong N."/>
            <person name="Liu Z."/>
            <person name="Tsui S.K."/>
        </authorList>
    </citation>
    <scope>NUCLEOTIDE SEQUENCE [LARGE SCALE GENOMIC DNA]</scope>
    <source>
        <strain evidence="1">Derp</strain>
    </source>
</reference>
<comment type="caution">
    <text evidence="1">The sequence shown here is derived from an EMBL/GenBank/DDBJ whole genome shotgun (WGS) entry which is preliminary data.</text>
</comment>